<keyword evidence="2 6" id="KW-0540">Nuclease</keyword>
<dbReference type="HAMAP" id="MF_00227">
    <property type="entry name" value="RNase_P"/>
    <property type="match status" value="1"/>
</dbReference>
<evidence type="ECO:0000256" key="3">
    <source>
        <dbReference type="ARBA" id="ARBA00022759"/>
    </source>
</evidence>
<dbReference type="EC" id="3.1.26.5" evidence="6 7"/>
<keyword evidence="3 6" id="KW-0255">Endonuclease</keyword>
<accession>A0ABN4AZR4</accession>
<dbReference type="SUPFAM" id="SSF54211">
    <property type="entry name" value="Ribosomal protein S5 domain 2-like"/>
    <property type="match status" value="1"/>
</dbReference>
<organism evidence="8 9">
    <name type="scientific">Candidatus Liberibacter asiaticus str. gxpsy</name>
    <dbReference type="NCBI Taxonomy" id="1174529"/>
    <lineage>
        <taxon>Bacteria</taxon>
        <taxon>Pseudomonadati</taxon>
        <taxon>Pseudomonadota</taxon>
        <taxon>Alphaproteobacteria</taxon>
        <taxon>Hyphomicrobiales</taxon>
        <taxon>Rhizobiaceae</taxon>
        <taxon>Liberibacter</taxon>
    </lineage>
</organism>
<evidence type="ECO:0000313" key="9">
    <source>
        <dbReference type="Proteomes" id="UP000011820"/>
    </source>
</evidence>
<name>A0ABN4AZR4_LIBAS</name>
<dbReference type="PANTHER" id="PTHR33992:SF1">
    <property type="entry name" value="RIBONUCLEASE P PROTEIN COMPONENT"/>
    <property type="match status" value="1"/>
</dbReference>
<protein>
    <recommendedName>
        <fullName evidence="6 7">Ribonuclease P protein component</fullName>
        <shortName evidence="6">RNase P protein</shortName>
        <shortName evidence="6">RNaseP protein</shortName>
        <ecNumber evidence="6 7">3.1.26.5</ecNumber>
    </recommendedName>
    <alternativeName>
        <fullName evidence="6">Protein C5</fullName>
    </alternativeName>
</protein>
<evidence type="ECO:0000256" key="4">
    <source>
        <dbReference type="ARBA" id="ARBA00022801"/>
    </source>
</evidence>
<evidence type="ECO:0000256" key="1">
    <source>
        <dbReference type="ARBA" id="ARBA00022694"/>
    </source>
</evidence>
<dbReference type="Gene3D" id="3.30.230.10">
    <property type="match status" value="1"/>
</dbReference>
<dbReference type="Proteomes" id="UP000011820">
    <property type="component" value="Chromosome"/>
</dbReference>
<reference evidence="8 9" key="1">
    <citation type="journal article" date="2013" name="Genome Announc.">
        <title>Complete Genome Sequence of a Chinese Strain of 'Candidatus Liberibacter asiaticus'.</title>
        <authorList>
            <person name="Lin H."/>
            <person name="Han C.S."/>
            <person name="Liu B."/>
            <person name="Lou B."/>
            <person name="Bai X."/>
            <person name="Deng C."/>
            <person name="Civerolo E.L."/>
            <person name="Gupta G."/>
        </authorList>
    </citation>
    <scope>NUCLEOTIDE SEQUENCE [LARGE SCALE GENOMIC DNA]</scope>
    <source>
        <strain evidence="9">gxpsy</strain>
    </source>
</reference>
<keyword evidence="4 6" id="KW-0378">Hydrolase</keyword>
<dbReference type="NCBIfam" id="TIGR00188">
    <property type="entry name" value="rnpA"/>
    <property type="match status" value="1"/>
</dbReference>
<comment type="subunit">
    <text evidence="6">Consists of a catalytic RNA component (M1 or rnpB) and a protein subunit.</text>
</comment>
<evidence type="ECO:0000256" key="5">
    <source>
        <dbReference type="ARBA" id="ARBA00022884"/>
    </source>
</evidence>
<comment type="function">
    <text evidence="6">RNaseP catalyzes the removal of the 5'-leader sequence from pre-tRNA to produce the mature 5'-terminus. It can also cleave other RNA substrates such as 4.5S RNA. The protein component plays an auxiliary but essential role in vivo by binding to the 5'-leader sequence and broadening the substrate specificity of the ribozyme.</text>
</comment>
<keyword evidence="1 6" id="KW-0819">tRNA processing</keyword>
<dbReference type="RefSeq" id="WP_012778701.1">
    <property type="nucleotide sequence ID" value="NC_020549.1"/>
</dbReference>
<dbReference type="EMBL" id="CP004005">
    <property type="protein sequence ID" value="AGH16719.1"/>
    <property type="molecule type" value="Genomic_DNA"/>
</dbReference>
<dbReference type="InterPro" id="IPR000100">
    <property type="entry name" value="RNase_P"/>
</dbReference>
<dbReference type="Pfam" id="PF00825">
    <property type="entry name" value="Ribonuclease_P"/>
    <property type="match status" value="1"/>
</dbReference>
<evidence type="ECO:0000256" key="2">
    <source>
        <dbReference type="ARBA" id="ARBA00022722"/>
    </source>
</evidence>
<gene>
    <name evidence="6" type="primary">rnpA</name>
    <name evidence="8" type="ORF">WSI_01745</name>
</gene>
<evidence type="ECO:0000256" key="7">
    <source>
        <dbReference type="NCBIfam" id="TIGR00188"/>
    </source>
</evidence>
<proteinExistence type="inferred from homology"/>
<dbReference type="InterPro" id="IPR020568">
    <property type="entry name" value="Ribosomal_Su5_D2-typ_SF"/>
</dbReference>
<keyword evidence="9" id="KW-1185">Reference proteome</keyword>
<comment type="similarity">
    <text evidence="6">Belongs to the RnpA family.</text>
</comment>
<comment type="catalytic activity">
    <reaction evidence="6">
        <text>Endonucleolytic cleavage of RNA, removing 5'-extranucleotides from tRNA precursor.</text>
        <dbReference type="EC" id="3.1.26.5"/>
    </reaction>
</comment>
<evidence type="ECO:0000256" key="6">
    <source>
        <dbReference type="HAMAP-Rule" id="MF_00227"/>
    </source>
</evidence>
<sequence>MSNICILKKRRQFALVKKGELRKGPFFSLEVLNNNNSNLLPRVGFTVTKKQGCAVERNRMRRRLKEAVRLCAEGVLKHGHDYVLIAKRDALFIPFKELCNHFVERVRRNKRSYYSGKNFSRKS</sequence>
<keyword evidence="5 6" id="KW-0694">RNA-binding</keyword>
<dbReference type="PANTHER" id="PTHR33992">
    <property type="entry name" value="RIBONUCLEASE P PROTEIN COMPONENT"/>
    <property type="match status" value="1"/>
</dbReference>
<evidence type="ECO:0000313" key="8">
    <source>
        <dbReference type="EMBL" id="AGH16719.1"/>
    </source>
</evidence>
<dbReference type="InterPro" id="IPR014721">
    <property type="entry name" value="Ribsml_uS5_D2-typ_fold_subgr"/>
</dbReference>
<dbReference type="GeneID" id="93076723"/>